<dbReference type="AlphaFoldDB" id="A0A5B7BKY0"/>
<dbReference type="GO" id="GO:0005743">
    <property type="term" value="C:mitochondrial inner membrane"/>
    <property type="evidence" value="ECO:0007669"/>
    <property type="project" value="TreeGrafter"/>
</dbReference>
<dbReference type="GO" id="GO:1902600">
    <property type="term" value="P:proton transmembrane transport"/>
    <property type="evidence" value="ECO:0007669"/>
    <property type="project" value="TreeGrafter"/>
</dbReference>
<dbReference type="InterPro" id="IPR018786">
    <property type="entry name" value="Mit_KHE1"/>
</dbReference>
<evidence type="ECO:0000256" key="1">
    <source>
        <dbReference type="SAM" id="MobiDB-lite"/>
    </source>
</evidence>
<keyword evidence="2" id="KW-0472">Membrane</keyword>
<dbReference type="GO" id="GO:0006813">
    <property type="term" value="P:potassium ion transport"/>
    <property type="evidence" value="ECO:0007669"/>
    <property type="project" value="TreeGrafter"/>
</dbReference>
<feature type="compositionally biased region" description="Polar residues" evidence="1">
    <location>
        <begin position="134"/>
        <end position="145"/>
    </location>
</feature>
<feature type="transmembrane region" description="Helical" evidence="2">
    <location>
        <begin position="86"/>
        <end position="108"/>
    </location>
</feature>
<protein>
    <submittedName>
        <fullName evidence="3">Uncharacterized protein</fullName>
    </submittedName>
</protein>
<gene>
    <name evidence="3" type="ORF">Din_038267</name>
</gene>
<reference evidence="3" key="1">
    <citation type="submission" date="2019-08" db="EMBL/GenBank/DDBJ databases">
        <title>Reference gene set and small RNA set construction with multiple tissues from Davidia involucrata Baill.</title>
        <authorList>
            <person name="Yang H."/>
            <person name="Zhou C."/>
            <person name="Li G."/>
            <person name="Wang J."/>
            <person name="Gao P."/>
            <person name="Wang M."/>
            <person name="Wang R."/>
            <person name="Zhao Y."/>
        </authorList>
    </citation>
    <scope>NUCLEOTIDE SEQUENCE</scope>
    <source>
        <tissue evidence="3">Mixed with DoveR01_LX</tissue>
    </source>
</reference>
<dbReference type="EMBL" id="GHES01038267">
    <property type="protein sequence ID" value="MPA68826.1"/>
    <property type="molecule type" value="Transcribed_RNA"/>
</dbReference>
<dbReference type="Pfam" id="PF10173">
    <property type="entry name" value="Mit_KHE1"/>
    <property type="match status" value="1"/>
</dbReference>
<evidence type="ECO:0000256" key="2">
    <source>
        <dbReference type="SAM" id="Phobius"/>
    </source>
</evidence>
<sequence length="210" mass="23740">MNRAWAGLEKAPDGSFKNKLYGLGLRLLSRVKPSEIFLKSISKEVTKVEVIYPSSLNARLVRRRLRHIAVRGFVIHKRYFYGSVSLLPITSAFAVLPLPNIPFFWILFRTYSHWRALKGSERLLRLLSDCSGKRNSSVVAENGSKSSHDSSENGTHNSLGPPWVLQPSKELENLLQHGDAHDGVNKCIVSNICKTFDLNTMDVLKYRDSM</sequence>
<proteinExistence type="predicted"/>
<dbReference type="PANTHER" id="PTHR28062:SF1">
    <property type="entry name" value="TRANSMEMBRANE PROTEIN"/>
    <property type="match status" value="1"/>
</dbReference>
<dbReference type="PANTHER" id="PTHR28062">
    <property type="entry name" value="K+-H+ EXCHANGE-LIKE PROTEIN"/>
    <property type="match status" value="1"/>
</dbReference>
<accession>A0A5B7BKY0</accession>
<evidence type="ECO:0000313" key="3">
    <source>
        <dbReference type="EMBL" id="MPA68826.1"/>
    </source>
</evidence>
<keyword evidence="2" id="KW-0812">Transmembrane</keyword>
<organism evidence="3">
    <name type="scientific">Davidia involucrata</name>
    <name type="common">Dove tree</name>
    <dbReference type="NCBI Taxonomy" id="16924"/>
    <lineage>
        <taxon>Eukaryota</taxon>
        <taxon>Viridiplantae</taxon>
        <taxon>Streptophyta</taxon>
        <taxon>Embryophyta</taxon>
        <taxon>Tracheophyta</taxon>
        <taxon>Spermatophyta</taxon>
        <taxon>Magnoliopsida</taxon>
        <taxon>eudicotyledons</taxon>
        <taxon>Gunneridae</taxon>
        <taxon>Pentapetalae</taxon>
        <taxon>asterids</taxon>
        <taxon>Cornales</taxon>
        <taxon>Nyssaceae</taxon>
        <taxon>Davidia</taxon>
    </lineage>
</organism>
<feature type="region of interest" description="Disordered" evidence="1">
    <location>
        <begin position="134"/>
        <end position="159"/>
    </location>
</feature>
<name>A0A5B7BKY0_DAVIN</name>
<keyword evidence="2" id="KW-1133">Transmembrane helix</keyword>